<protein>
    <submittedName>
        <fullName evidence="2">Hemagglutination activity domain protein</fullName>
    </submittedName>
</protein>
<evidence type="ECO:0000313" key="2">
    <source>
        <dbReference type="EMBL" id="GCL34317.1"/>
    </source>
</evidence>
<dbReference type="NCBIfam" id="TIGR01901">
    <property type="entry name" value="adhes_NPXG"/>
    <property type="match status" value="1"/>
</dbReference>
<proteinExistence type="predicted"/>
<evidence type="ECO:0000259" key="1">
    <source>
        <dbReference type="SMART" id="SM00912"/>
    </source>
</evidence>
<dbReference type="Pfam" id="PF05860">
    <property type="entry name" value="TPS"/>
    <property type="match status" value="1"/>
</dbReference>
<dbReference type="SMART" id="SM00912">
    <property type="entry name" value="Haemagg_act"/>
    <property type="match status" value="1"/>
</dbReference>
<dbReference type="InterPro" id="IPR012334">
    <property type="entry name" value="Pectin_lyas_fold"/>
</dbReference>
<gene>
    <name evidence="2" type="ORF">PA905_32470</name>
</gene>
<organism evidence="2 3">
    <name type="scientific">Planktothrix agardhii CCAP 1459/11A</name>
    <dbReference type="NCBI Taxonomy" id="282420"/>
    <lineage>
        <taxon>Bacteria</taxon>
        <taxon>Bacillati</taxon>
        <taxon>Cyanobacteriota</taxon>
        <taxon>Cyanophyceae</taxon>
        <taxon>Oscillatoriophycideae</taxon>
        <taxon>Oscillatoriales</taxon>
        <taxon>Microcoleaceae</taxon>
        <taxon>Planktothrix</taxon>
    </lineage>
</organism>
<reference evidence="3" key="1">
    <citation type="submission" date="2019-02" db="EMBL/GenBank/DDBJ databases">
        <title>Draft genome sequence of Planktothrix agardhii NIES-905.</title>
        <authorList>
            <person name="Yamaguchi H."/>
            <person name="Suzuki S."/>
            <person name="Kawachi M."/>
        </authorList>
    </citation>
    <scope>NUCLEOTIDE SEQUENCE [LARGE SCALE GENOMIC DNA]</scope>
    <source>
        <strain evidence="3">CCAP 1459/11A</strain>
    </source>
</reference>
<evidence type="ECO:0000313" key="3">
    <source>
        <dbReference type="Proteomes" id="UP000299794"/>
    </source>
</evidence>
<accession>A0A479ZPA4</accession>
<dbReference type="Gene3D" id="2.160.20.10">
    <property type="entry name" value="Single-stranded right-handed beta-helix, Pectin lyase-like"/>
    <property type="match status" value="2"/>
</dbReference>
<dbReference type="SUPFAM" id="SSF51126">
    <property type="entry name" value="Pectin lyase-like"/>
    <property type="match status" value="3"/>
</dbReference>
<name>A0A479ZPA4_PLAAG</name>
<dbReference type="Proteomes" id="UP000299794">
    <property type="component" value="Unassembled WGS sequence"/>
</dbReference>
<comment type="caution">
    <text evidence="2">The sequence shown here is derived from an EMBL/GenBank/DDBJ whole genome shotgun (WGS) entry which is preliminary data.</text>
</comment>
<dbReference type="InterPro" id="IPR008638">
    <property type="entry name" value="FhaB/CdiA-like_TPS"/>
</dbReference>
<dbReference type="AlphaFoldDB" id="A0A479ZPA4"/>
<feature type="domain" description="Filamentous haemagglutinin FhaB/tRNA nuclease CdiA-like TPS" evidence="1">
    <location>
        <begin position="85"/>
        <end position="196"/>
    </location>
</feature>
<sequence length="976" mass="100440">MKVLTSDYSNPKSVVIFPSISTPPNPPLSNGRARVGFYILIANHLRLLYLLENHKSLLKITLILLAFPLINSWNISKAIAQIIPDQTLLQNTIITPNGSIIKIEGGTQNGINLFHSFKDFSVPEGVAAFFNNSVDIKNIISRVTGNNISNLQGLIQANGTANLFLINPNGILFSPNAQLNIRGSFTASTANSIIFNHGGEFSATNPQAPPLLTVNVPIGLQLGNQPGAITNQSQGLGIGVDGKSAITGLQVQPGQNISLIGGDIILNQGYLTAFNGKIELASLKNGTWSLQPQPEQFNTPNIQFGSIQLLRQSQIDTSGAGGGLITIQGGTVSLTDSSRILANTLDALNGAGIQIQAEQFQLDNRAFISSSTIGTGNAGDINIKANNSIDLFGTEPLSFIEQLLSETFSPTNLYDGIFSVSAGQGASGNVTLETPQIQILNGATILTPTVGSGSGGNITLLASKSVDINNGSMVVTGTISTGNAGDINIFTPQLRVLQDGYIITSPGRSGEGQGGNITVNADTVELRGVKSGVTSPGGLFTATLGTGGAGDITINSRELTVAEGAQVSASAAGAGKGGNLTVNAESVQLRGVSEDGRFLSGLLTSSSLLTVQGEKGTAPAGDLTVNTQRLVVQGGAQISAATGGEGAAGNLTLNASESIDVVGFATNIDKSVESVSFGTIGDGIVPSSIESNTSGAGSAGDLRINTGRLTVRNGAEIGVRGTNEGAAGNLEIQADRVLLDNEGTISAATVAGTGGNIRLQARRVELRRDSQITTNASNADGGNITLGTSNLVALENSDITANAQAGKGGQVIINAQGVFGTQFREFQTPQSDITATSELGAAFSGAVEISSPEVDPSAGLVELPSNLVDPTTLIATRCSGNQQNQFVITGRGGLPASPNDALGSEPTVINWINLVEPTTASLVTPKSPVETRHGTSLRRNIQEAQGWIVRADGVIELVTNPPHGKPQPAGVLPPQC</sequence>
<dbReference type="EMBL" id="BJCD01000005">
    <property type="protein sequence ID" value="GCL34317.1"/>
    <property type="molecule type" value="Genomic_DNA"/>
</dbReference>
<dbReference type="InterPro" id="IPR011050">
    <property type="entry name" value="Pectin_lyase_fold/virulence"/>
</dbReference>